<evidence type="ECO:0000256" key="5">
    <source>
        <dbReference type="ARBA" id="ARBA00035648"/>
    </source>
</evidence>
<organism evidence="8 9">
    <name type="scientific">Candidatus Rhabdochlamydia oedothoracis</name>
    <dbReference type="NCBI Taxonomy" id="2720720"/>
    <lineage>
        <taxon>Bacteria</taxon>
        <taxon>Pseudomonadati</taxon>
        <taxon>Chlamydiota</taxon>
        <taxon>Chlamydiia</taxon>
        <taxon>Parachlamydiales</taxon>
        <taxon>Candidatus Rhabdochlamydiaceae</taxon>
        <taxon>Candidatus Rhabdochlamydia</taxon>
    </lineage>
</organism>
<dbReference type="Pfam" id="PF03755">
    <property type="entry name" value="YicC-like_N"/>
    <property type="match status" value="1"/>
</dbReference>
<protein>
    <submittedName>
        <fullName evidence="8">UPF0701 protein</fullName>
    </submittedName>
</protein>
<dbReference type="PANTHER" id="PTHR30636:SF3">
    <property type="entry name" value="UPF0701 PROTEIN YICC"/>
    <property type="match status" value="1"/>
</dbReference>
<comment type="cofactor">
    <cofactor evidence="1">
        <name>a divalent metal cation</name>
        <dbReference type="ChEBI" id="CHEBI:60240"/>
    </cofactor>
</comment>
<keyword evidence="4" id="KW-0378">Hydrolase</keyword>
<reference evidence="8 9" key="1">
    <citation type="journal article" date="2022" name="bioRxiv">
        <title>Ecology and evolution of chlamydial symbionts of arthropods.</title>
        <authorList>
            <person name="Halter T."/>
            <person name="Koestlbacher S."/>
            <person name="Collingro A."/>
            <person name="Sixt B.S."/>
            <person name="Toenshoff E.R."/>
            <person name="Hendrickx F."/>
            <person name="Kostanjsek R."/>
            <person name="Horn M."/>
        </authorList>
    </citation>
    <scope>NUCLEOTIDE SEQUENCE [LARGE SCALE GENOMIC DNA]</scope>
    <source>
        <strain evidence="8">W744xW776</strain>
    </source>
</reference>
<dbReference type="Pfam" id="PF08340">
    <property type="entry name" value="YicC-like_C"/>
    <property type="match status" value="1"/>
</dbReference>
<dbReference type="Proteomes" id="UP000826014">
    <property type="component" value="Chromosome"/>
</dbReference>
<keyword evidence="2" id="KW-0540">Nuclease</keyword>
<evidence type="ECO:0000256" key="2">
    <source>
        <dbReference type="ARBA" id="ARBA00022722"/>
    </source>
</evidence>
<keyword evidence="9" id="KW-1185">Reference proteome</keyword>
<evidence type="ECO:0000256" key="4">
    <source>
        <dbReference type="ARBA" id="ARBA00022801"/>
    </source>
</evidence>
<accession>A0ABX8V060</accession>
<evidence type="ECO:0000313" key="9">
    <source>
        <dbReference type="Proteomes" id="UP000826014"/>
    </source>
</evidence>
<comment type="similarity">
    <text evidence="5">Belongs to the YicC/YloC family.</text>
</comment>
<dbReference type="NCBIfam" id="TIGR00255">
    <property type="entry name" value="YicC/YloC family endoribonuclease"/>
    <property type="match status" value="1"/>
</dbReference>
<evidence type="ECO:0000256" key="1">
    <source>
        <dbReference type="ARBA" id="ARBA00001968"/>
    </source>
</evidence>
<dbReference type="InterPro" id="IPR005229">
    <property type="entry name" value="YicC/YloC-like"/>
</dbReference>
<dbReference type="RefSeq" id="WP_215216946.1">
    <property type="nucleotide sequence ID" value="NZ_CP075587.1"/>
</dbReference>
<proteinExistence type="inferred from homology"/>
<evidence type="ECO:0000313" key="8">
    <source>
        <dbReference type="EMBL" id="QYF48531.1"/>
    </source>
</evidence>
<evidence type="ECO:0000259" key="6">
    <source>
        <dbReference type="Pfam" id="PF03755"/>
    </source>
</evidence>
<dbReference type="EMBL" id="CP075587">
    <property type="protein sequence ID" value="QYF48531.1"/>
    <property type="molecule type" value="Genomic_DNA"/>
</dbReference>
<name>A0ABX8V060_9BACT</name>
<dbReference type="InterPro" id="IPR013551">
    <property type="entry name" value="YicC-like_C"/>
</dbReference>
<evidence type="ECO:0000259" key="7">
    <source>
        <dbReference type="Pfam" id="PF08340"/>
    </source>
</evidence>
<evidence type="ECO:0000256" key="3">
    <source>
        <dbReference type="ARBA" id="ARBA00022759"/>
    </source>
</evidence>
<feature type="domain" description="Endoribonuclease YicC-like C-terminal" evidence="7">
    <location>
        <begin position="174"/>
        <end position="292"/>
    </location>
</feature>
<dbReference type="InterPro" id="IPR013527">
    <property type="entry name" value="YicC-like_N"/>
</dbReference>
<dbReference type="PANTHER" id="PTHR30636">
    <property type="entry name" value="UPF0701 PROTEIN YICC"/>
    <property type="match status" value="1"/>
</dbReference>
<gene>
    <name evidence="8" type="ORF">RHABOEDO_000709</name>
</gene>
<keyword evidence="3" id="KW-0255">Endonuclease</keyword>
<sequence length="292" mass="34565">MIKSMTAYSRCSKTTSDGRYTLELHSVNRKIMDFAIYLPKDLLRFDVDLRKWLAQELERGQITVRLLVQHENINSDSNYILQLKESKEKWENISRELGYNPDKTIDFPFVLSHFSPPIYFNQAEEEKIKTFLFELTQEGLKQLLRMKCEEGKALEIDLQNRLKNIEEALQKIHQKKELPIERYRKRILEVLKTYQANSPDLVEKTGREVAIFAEKMDIAEELMRLETHIFHFRNYLLSSEKAVGKILEFLMQEMQREINTLASKASDSEIIPIVIYIKSELEKMKEQIQNIE</sequence>
<feature type="domain" description="Endoribonuclease YicC-like N-terminal" evidence="6">
    <location>
        <begin position="2"/>
        <end position="155"/>
    </location>
</feature>